<dbReference type="EMBL" id="CP049871">
    <property type="protein sequence ID" value="QIL03067.1"/>
    <property type="molecule type" value="Genomic_DNA"/>
</dbReference>
<evidence type="ECO:0000259" key="1">
    <source>
        <dbReference type="PROSITE" id="PS51724"/>
    </source>
</evidence>
<proteinExistence type="predicted"/>
<feature type="domain" description="SPOR" evidence="1">
    <location>
        <begin position="298"/>
        <end position="379"/>
    </location>
</feature>
<dbReference type="KEGG" id="ssin:G7078_09950"/>
<keyword evidence="3" id="KW-1185">Reference proteome</keyword>
<dbReference type="InterPro" id="IPR011990">
    <property type="entry name" value="TPR-like_helical_dom_sf"/>
</dbReference>
<dbReference type="Pfam" id="PF05036">
    <property type="entry name" value="SPOR"/>
    <property type="match status" value="1"/>
</dbReference>
<reference evidence="2 3" key="1">
    <citation type="submission" date="2020-03" db="EMBL/GenBank/DDBJ databases">
        <title>Sphingomonas sp. nov., isolated from fish.</title>
        <authorList>
            <person name="Hyun D.-W."/>
            <person name="Bae J.-W."/>
        </authorList>
    </citation>
    <scope>NUCLEOTIDE SEQUENCE [LARGE SCALE GENOMIC DNA]</scope>
    <source>
        <strain evidence="2 3">HDW15C</strain>
    </source>
</reference>
<sequence>MGSILAVTPRASAQMPAYVESPSDALARSIRVLATSPKDFNALVAAGRASLALGDAQSAAGFYARAAEVNGNNPVAQAGIGAALVGSGDPQAALTYFARAQQLGASVTSFGCDRGLAFDLLGQQALAQTDYRVAMLGTDRDEATRRLALSQAIGGNVPAALTTLQPLLLRRDPGATRVKSLVLALAGDVVGAKAALDSMMPGASLRMDPFFRKLPQLSASEKAAAVHLGVFPGAAGSSYAGADSPGDGLAGIEELLRQPAPASTNAVASFPAASVPAPSIATAALTRPLAPAKRVQASAGSRKIWLQLASGANESALPDEFRRIRSRSPELFEDIDGYVAADGAKARLVIGPFKSREDAEIFEEALSNERIKAFSWTSAPGQPVRKLEVR</sequence>
<dbReference type="PROSITE" id="PS51724">
    <property type="entry name" value="SPOR"/>
    <property type="match status" value="1"/>
</dbReference>
<name>A0A6G7ZQ02_9SPHN</name>
<dbReference type="AlphaFoldDB" id="A0A6G7ZQ02"/>
<dbReference type="Proteomes" id="UP000502502">
    <property type="component" value="Chromosome"/>
</dbReference>
<dbReference type="SUPFAM" id="SSF48452">
    <property type="entry name" value="TPR-like"/>
    <property type="match status" value="1"/>
</dbReference>
<evidence type="ECO:0000313" key="2">
    <source>
        <dbReference type="EMBL" id="QIL03067.1"/>
    </source>
</evidence>
<dbReference type="Gene3D" id="1.25.40.10">
    <property type="entry name" value="Tetratricopeptide repeat domain"/>
    <property type="match status" value="1"/>
</dbReference>
<organism evidence="2 3">
    <name type="scientific">Sphingomonas sinipercae</name>
    <dbReference type="NCBI Taxonomy" id="2714944"/>
    <lineage>
        <taxon>Bacteria</taxon>
        <taxon>Pseudomonadati</taxon>
        <taxon>Pseudomonadota</taxon>
        <taxon>Alphaproteobacteria</taxon>
        <taxon>Sphingomonadales</taxon>
        <taxon>Sphingomonadaceae</taxon>
        <taxon>Sphingomonas</taxon>
    </lineage>
</organism>
<gene>
    <name evidence="2" type="ORF">G7078_09950</name>
</gene>
<dbReference type="InterPro" id="IPR007730">
    <property type="entry name" value="SPOR-like_dom"/>
</dbReference>
<protein>
    <recommendedName>
        <fullName evidence="1">SPOR domain-containing protein</fullName>
    </recommendedName>
</protein>
<accession>A0A6G7ZQ02</accession>
<dbReference type="GO" id="GO:0042834">
    <property type="term" value="F:peptidoglycan binding"/>
    <property type="evidence" value="ECO:0007669"/>
    <property type="project" value="InterPro"/>
</dbReference>
<evidence type="ECO:0000313" key="3">
    <source>
        <dbReference type="Proteomes" id="UP000502502"/>
    </source>
</evidence>
<dbReference type="RefSeq" id="WP_166095605.1">
    <property type="nucleotide sequence ID" value="NZ_CP049871.1"/>
</dbReference>